<dbReference type="Gene3D" id="1.20.5.170">
    <property type="match status" value="1"/>
</dbReference>
<dbReference type="Proteomes" id="UP000664534">
    <property type="component" value="Unassembled WGS sequence"/>
</dbReference>
<evidence type="ECO:0000256" key="1">
    <source>
        <dbReference type="SAM" id="MobiDB-lite"/>
    </source>
</evidence>
<dbReference type="InterPro" id="IPR004827">
    <property type="entry name" value="bZIP"/>
</dbReference>
<evidence type="ECO:0000313" key="3">
    <source>
        <dbReference type="EMBL" id="CAF9934008.1"/>
    </source>
</evidence>
<feature type="domain" description="BZIP" evidence="2">
    <location>
        <begin position="48"/>
        <end position="63"/>
    </location>
</feature>
<gene>
    <name evidence="3" type="ORF">IMSHALPRED_009557</name>
</gene>
<dbReference type="InterPro" id="IPR052635">
    <property type="entry name" value="Sec_Metab_Biosynth_Reg"/>
</dbReference>
<feature type="region of interest" description="Disordered" evidence="1">
    <location>
        <begin position="1"/>
        <end position="150"/>
    </location>
</feature>
<dbReference type="SUPFAM" id="SSF57959">
    <property type="entry name" value="Leucine zipper domain"/>
    <property type="match status" value="1"/>
</dbReference>
<dbReference type="OrthoDB" id="194358at2759"/>
<dbReference type="CDD" id="cd14688">
    <property type="entry name" value="bZIP_YAP"/>
    <property type="match status" value="1"/>
</dbReference>
<dbReference type="PANTHER" id="PTHR39607">
    <property type="entry name" value="XANTHOCILLIN BIOSYNTHESIS CLUSTER TRANSCRIPTION FACTOR XANC-RELATED"/>
    <property type="match status" value="1"/>
</dbReference>
<feature type="compositionally biased region" description="Basic and acidic residues" evidence="1">
    <location>
        <begin position="100"/>
        <end position="117"/>
    </location>
</feature>
<feature type="compositionally biased region" description="Basic and acidic residues" evidence="1">
    <location>
        <begin position="38"/>
        <end position="50"/>
    </location>
</feature>
<keyword evidence="4" id="KW-1185">Reference proteome</keyword>
<evidence type="ECO:0000313" key="4">
    <source>
        <dbReference type="Proteomes" id="UP000664534"/>
    </source>
</evidence>
<dbReference type="GO" id="GO:0003700">
    <property type="term" value="F:DNA-binding transcription factor activity"/>
    <property type="evidence" value="ECO:0007669"/>
    <property type="project" value="InterPro"/>
</dbReference>
<reference evidence="3" key="1">
    <citation type="submission" date="2021-03" db="EMBL/GenBank/DDBJ databases">
        <authorList>
            <person name="Tagirdzhanova G."/>
        </authorList>
    </citation>
    <scope>NUCLEOTIDE SEQUENCE</scope>
</reference>
<dbReference type="InterPro" id="IPR046347">
    <property type="entry name" value="bZIP_sf"/>
</dbReference>
<organism evidence="3 4">
    <name type="scientific">Imshaugia aleurites</name>
    <dbReference type="NCBI Taxonomy" id="172621"/>
    <lineage>
        <taxon>Eukaryota</taxon>
        <taxon>Fungi</taxon>
        <taxon>Dikarya</taxon>
        <taxon>Ascomycota</taxon>
        <taxon>Pezizomycotina</taxon>
        <taxon>Lecanoromycetes</taxon>
        <taxon>OSLEUM clade</taxon>
        <taxon>Lecanoromycetidae</taxon>
        <taxon>Lecanorales</taxon>
        <taxon>Lecanorineae</taxon>
        <taxon>Parmeliaceae</taxon>
        <taxon>Imshaugia</taxon>
    </lineage>
</organism>
<feature type="compositionally biased region" description="Low complexity" evidence="1">
    <location>
        <begin position="20"/>
        <end position="33"/>
    </location>
</feature>
<evidence type="ECO:0000259" key="2">
    <source>
        <dbReference type="PROSITE" id="PS00036"/>
    </source>
</evidence>
<dbReference type="PROSITE" id="PS00036">
    <property type="entry name" value="BZIP_BASIC"/>
    <property type="match status" value="1"/>
</dbReference>
<dbReference type="PANTHER" id="PTHR39607:SF1">
    <property type="entry name" value="B-ZIP TRANSCRIPTION FACTOR (EUROFUNG)"/>
    <property type="match status" value="1"/>
</dbReference>
<protein>
    <recommendedName>
        <fullName evidence="2">BZIP domain-containing protein</fullName>
    </recommendedName>
</protein>
<dbReference type="EMBL" id="CAJPDT010000074">
    <property type="protein sequence ID" value="CAF9934008.1"/>
    <property type="molecule type" value="Genomic_DNA"/>
</dbReference>
<accession>A0A8H3FZR9</accession>
<dbReference type="AlphaFoldDB" id="A0A8H3FZR9"/>
<name>A0A8H3FZR9_9LECA</name>
<feature type="compositionally biased region" description="Basic and acidic residues" evidence="1">
    <location>
        <begin position="137"/>
        <end position="150"/>
    </location>
</feature>
<comment type="caution">
    <text evidence="3">The sequence shown here is derived from an EMBL/GenBank/DDBJ whole genome shotgun (WGS) entry which is preliminary data.</text>
</comment>
<proteinExistence type="predicted"/>
<sequence>MQRSSSYALPYAGPTSPKYSSSHSTSSAFSASANPNEDWTKISDLAERRRIQNRIAQRNYRKKIKKRLEDLERRAGSSSASPEQSHAELAPMIQASQTNRRNEDGVKRKTSKQDSASRGRRKSPEPLLTPYSTPKSNRSEKSPYHYHRELSISPPPSYSYSYSLPEPVIHAPYPQHSPFNTLPAPYPDYSGQPQYLPPLPTTLPSMVPYELGPSKHNGFLDEDILSQYETGYAPFSGIDLPMQQSYPDSNAHVNHPEYSFHFQ</sequence>